<reference evidence="3" key="1">
    <citation type="submission" date="2015-02" db="EMBL/GenBank/DDBJ databases">
        <authorList>
            <person name="Chooi Y.-H."/>
        </authorList>
    </citation>
    <scope>NUCLEOTIDE SEQUENCE [LARGE SCALE GENOMIC DNA]</scope>
    <source>
        <strain evidence="3">strain Y</strain>
    </source>
</reference>
<sequence length="177" mass="19791">MVATAWRTPYCAPSATGLNGSASCWPANLRDITLTWLEDGFGKRAITDGTSRRGATEKGSSSWRRRTSQRQKARFNRQRVPISRHSKRWSHRFKTLFLPDQFRTSEQLIEPQQTAQPGTLLVFLQPLFEGGLDNVTPGSSCVANAYTNNHDKLAQPDIGWGAGFFCIWSTRSASSIQ</sequence>
<name>A0A0D6JK41_9HYPH</name>
<evidence type="ECO:0000313" key="3">
    <source>
        <dbReference type="Proteomes" id="UP000033187"/>
    </source>
</evidence>
<accession>A0A0D6JK41</accession>
<gene>
    <name evidence="2" type="ORF">YBN1229_v1_3787</name>
</gene>
<dbReference type="KEGG" id="fil:BN1229_v1_3797"/>
<feature type="region of interest" description="Disordered" evidence="1">
    <location>
        <begin position="47"/>
        <end position="76"/>
    </location>
</feature>
<dbReference type="PROSITE" id="PS51257">
    <property type="entry name" value="PROKAR_LIPOPROTEIN"/>
    <property type="match status" value="1"/>
</dbReference>
<feature type="compositionally biased region" description="Basic residues" evidence="1">
    <location>
        <begin position="63"/>
        <end position="76"/>
    </location>
</feature>
<dbReference type="AlphaFoldDB" id="A0A0D6JK41"/>
<proteinExistence type="predicted"/>
<evidence type="ECO:0000256" key="1">
    <source>
        <dbReference type="SAM" id="MobiDB-lite"/>
    </source>
</evidence>
<dbReference type="Proteomes" id="UP000033187">
    <property type="component" value="Chromosome 1"/>
</dbReference>
<protein>
    <submittedName>
        <fullName evidence="2">Uncharacterized protein</fullName>
    </submittedName>
</protein>
<feature type="compositionally biased region" description="Basic and acidic residues" evidence="1">
    <location>
        <begin position="47"/>
        <end position="56"/>
    </location>
</feature>
<keyword evidence="3" id="KW-1185">Reference proteome</keyword>
<evidence type="ECO:0000313" key="2">
    <source>
        <dbReference type="EMBL" id="CPR22354.1"/>
    </source>
</evidence>
<dbReference type="KEGG" id="fiy:BN1229_v1_3787"/>
<dbReference type="EMBL" id="LN829119">
    <property type="protein sequence ID" value="CPR22354.1"/>
    <property type="molecule type" value="Genomic_DNA"/>
</dbReference>
<organism evidence="2 3">
    <name type="scientific">Candidatus Filomicrobium marinum</name>
    <dbReference type="NCBI Taxonomy" id="1608628"/>
    <lineage>
        <taxon>Bacteria</taxon>
        <taxon>Pseudomonadati</taxon>
        <taxon>Pseudomonadota</taxon>
        <taxon>Alphaproteobacteria</taxon>
        <taxon>Hyphomicrobiales</taxon>
        <taxon>Hyphomicrobiaceae</taxon>
        <taxon>Filomicrobium</taxon>
    </lineage>
</organism>